<keyword evidence="3" id="KW-1185">Reference proteome</keyword>
<evidence type="ECO:0000313" key="3">
    <source>
        <dbReference type="Proteomes" id="UP001285352"/>
    </source>
</evidence>
<reference evidence="2 3" key="1">
    <citation type="submission" date="2023-11" db="EMBL/GenBank/DDBJ databases">
        <title>Lentzea sokolovensis, sp. nov., Lentzea kristufkii, sp. nov., and Lentzea miocenensis, sp. nov., rare actinobacteria from Sokolov Coal Basin, Miocene lacustrine sediment, Czech Republic.</title>
        <authorList>
            <person name="Lara A."/>
            <person name="Kotroba L."/>
            <person name="Nouioui I."/>
            <person name="Neumann-Schaal M."/>
            <person name="Mast Y."/>
            <person name="Chronakova A."/>
        </authorList>
    </citation>
    <scope>NUCLEOTIDE SEQUENCE [LARGE SCALE GENOMIC DNA]</scope>
    <source>
        <strain evidence="2 3">BCCO 10_0061</strain>
    </source>
</reference>
<name>A0ABU4UQQ4_9PSEU</name>
<feature type="domain" description="DUF6924" evidence="1">
    <location>
        <begin position="21"/>
        <end position="167"/>
    </location>
</feature>
<sequence>MSVRGMESFSGSARERDEFDKLLVRTHFGDDTAWQAVLAESLKPWGDEEDDEDFQSTTFAVDDPRLRGMSADDVREALSASDEHAPVVFIADEETMRSPHLPLLALNLVADDQDDEPSHHSDAIRRQCRIVPREASGLHCNVVLGNMDFEDWSATAHSSPDGIFHSFP</sequence>
<dbReference type="Proteomes" id="UP001285352">
    <property type="component" value="Unassembled WGS sequence"/>
</dbReference>
<dbReference type="InterPro" id="IPR053832">
    <property type="entry name" value="DUF6924"/>
</dbReference>
<evidence type="ECO:0000259" key="1">
    <source>
        <dbReference type="Pfam" id="PF21962"/>
    </source>
</evidence>
<gene>
    <name evidence="2" type="ORF">SK854_04515</name>
</gene>
<comment type="caution">
    <text evidence="2">The sequence shown here is derived from an EMBL/GenBank/DDBJ whole genome shotgun (WGS) entry which is preliminary data.</text>
</comment>
<dbReference type="Pfam" id="PF21962">
    <property type="entry name" value="DUF6924"/>
    <property type="match status" value="1"/>
</dbReference>
<protein>
    <recommendedName>
        <fullName evidence="1">DUF6924 domain-containing protein</fullName>
    </recommendedName>
</protein>
<organism evidence="2 3">
    <name type="scientific">Lentzea sokolovensis</name>
    <dbReference type="NCBI Taxonomy" id="3095429"/>
    <lineage>
        <taxon>Bacteria</taxon>
        <taxon>Bacillati</taxon>
        <taxon>Actinomycetota</taxon>
        <taxon>Actinomycetes</taxon>
        <taxon>Pseudonocardiales</taxon>
        <taxon>Pseudonocardiaceae</taxon>
        <taxon>Lentzea</taxon>
    </lineage>
</organism>
<dbReference type="EMBL" id="JAXAVU010000001">
    <property type="protein sequence ID" value="MDX8141364.1"/>
    <property type="molecule type" value="Genomic_DNA"/>
</dbReference>
<dbReference type="RefSeq" id="WP_319973663.1">
    <property type="nucleotide sequence ID" value="NZ_JAXAVU010000001.1"/>
</dbReference>
<proteinExistence type="predicted"/>
<evidence type="ECO:0000313" key="2">
    <source>
        <dbReference type="EMBL" id="MDX8141364.1"/>
    </source>
</evidence>
<accession>A0ABU4UQQ4</accession>